<reference evidence="2 3" key="1">
    <citation type="submission" date="2020-08" db="EMBL/GenBank/DDBJ databases">
        <title>Genomic Encyclopedia of Type Strains, Phase IV (KMG-IV): sequencing the most valuable type-strain genomes for metagenomic binning, comparative biology and taxonomic classification.</title>
        <authorList>
            <person name="Goeker M."/>
        </authorList>
    </citation>
    <scope>NUCLEOTIDE SEQUENCE [LARGE SCALE GENOMIC DNA]</scope>
    <source>
        <strain evidence="2 3">DSM 17976</strain>
    </source>
</reference>
<dbReference type="Proteomes" id="UP000541352">
    <property type="component" value="Unassembled WGS sequence"/>
</dbReference>
<keyword evidence="3" id="KW-1185">Reference proteome</keyword>
<evidence type="ECO:0008006" key="4">
    <source>
        <dbReference type="Google" id="ProtNLM"/>
    </source>
</evidence>
<feature type="region of interest" description="Disordered" evidence="1">
    <location>
        <begin position="156"/>
        <end position="178"/>
    </location>
</feature>
<gene>
    <name evidence="2" type="ORF">FHS57_002792</name>
</gene>
<evidence type="ECO:0000313" key="2">
    <source>
        <dbReference type="EMBL" id="MBB3838786.1"/>
    </source>
</evidence>
<dbReference type="EMBL" id="JACIBY010000005">
    <property type="protein sequence ID" value="MBB3838786.1"/>
    <property type="molecule type" value="Genomic_DNA"/>
</dbReference>
<accession>A0A7W6EQV0</accession>
<proteinExistence type="predicted"/>
<comment type="caution">
    <text evidence="2">The sequence shown here is derived from an EMBL/GenBank/DDBJ whole genome shotgun (WGS) entry which is preliminary data.</text>
</comment>
<evidence type="ECO:0000313" key="3">
    <source>
        <dbReference type="Proteomes" id="UP000541352"/>
    </source>
</evidence>
<name>A0A7W6EQV0_9BACT</name>
<dbReference type="PROSITE" id="PS51257">
    <property type="entry name" value="PROKAR_LIPOPROTEIN"/>
    <property type="match status" value="1"/>
</dbReference>
<organism evidence="2 3">
    <name type="scientific">Runella defluvii</name>
    <dbReference type="NCBI Taxonomy" id="370973"/>
    <lineage>
        <taxon>Bacteria</taxon>
        <taxon>Pseudomonadati</taxon>
        <taxon>Bacteroidota</taxon>
        <taxon>Cytophagia</taxon>
        <taxon>Cytophagales</taxon>
        <taxon>Spirosomataceae</taxon>
        <taxon>Runella</taxon>
    </lineage>
</organism>
<protein>
    <recommendedName>
        <fullName evidence="4">Type 1 periplasmic binding fold superfamily protein</fullName>
    </recommendedName>
</protein>
<dbReference type="RefSeq" id="WP_183974502.1">
    <property type="nucleotide sequence ID" value="NZ_JACIBY010000005.1"/>
</dbReference>
<dbReference type="AlphaFoldDB" id="A0A7W6EQV0"/>
<sequence>MSLFHTRLIILLGLVVTLGSCKKEEPAPEDENELITTVRLKFTENGTTTTQTFEWKDLDGDGGAAPTISAISLRPSRTYKLEVEFLNESVSPAESINSEILEEADEHLVVVTPSASSLFTYTATDKDSRSLPIGLAGTLVTGTASTGTIKVQLRHQPPVNGQPVKNGTVTPGSDDANVTFPLTLVP</sequence>
<evidence type="ECO:0000256" key="1">
    <source>
        <dbReference type="SAM" id="MobiDB-lite"/>
    </source>
</evidence>